<sequence>MKCTAKYFHYIRLRKLHECPPVRVDPLLVQKAQTLANRMALSQTITTFGDPTVGENFYLNIGRPSVSGKSYPGDEVNQFQKYACLFDDVQHHRQT</sequence>
<dbReference type="AlphaFoldDB" id="A0A1S8WPN0"/>
<evidence type="ECO:0000313" key="2">
    <source>
        <dbReference type="Proteomes" id="UP000243686"/>
    </source>
</evidence>
<name>A0A1S8WPN0_OPIVI</name>
<dbReference type="InterPro" id="IPR035940">
    <property type="entry name" value="CAP_sf"/>
</dbReference>
<evidence type="ECO:0000313" key="1">
    <source>
        <dbReference type="EMBL" id="OON16183.1"/>
    </source>
</evidence>
<dbReference type="Proteomes" id="UP000243686">
    <property type="component" value="Unassembled WGS sequence"/>
</dbReference>
<dbReference type="EMBL" id="KV898448">
    <property type="protein sequence ID" value="OON16183.1"/>
    <property type="molecule type" value="Genomic_DNA"/>
</dbReference>
<protein>
    <recommendedName>
        <fullName evidence="3">SCP domain-containing protein</fullName>
    </recommendedName>
</protein>
<reference evidence="1 2" key="1">
    <citation type="submission" date="2015-03" db="EMBL/GenBank/DDBJ databases">
        <title>Draft genome of the nematode, Opisthorchis viverrini.</title>
        <authorList>
            <person name="Mitreva M."/>
        </authorList>
    </citation>
    <scope>NUCLEOTIDE SEQUENCE [LARGE SCALE GENOMIC DNA]</scope>
    <source>
        <strain evidence="1">Khon Kaen</strain>
    </source>
</reference>
<gene>
    <name evidence="1" type="ORF">X801_08007</name>
</gene>
<proteinExistence type="predicted"/>
<keyword evidence="2" id="KW-1185">Reference proteome</keyword>
<dbReference type="SUPFAM" id="SSF55797">
    <property type="entry name" value="PR-1-like"/>
    <property type="match status" value="1"/>
</dbReference>
<accession>A0A1S8WPN0</accession>
<evidence type="ECO:0008006" key="3">
    <source>
        <dbReference type="Google" id="ProtNLM"/>
    </source>
</evidence>
<organism evidence="1 2">
    <name type="scientific">Opisthorchis viverrini</name>
    <name type="common">Southeast Asian liver fluke</name>
    <dbReference type="NCBI Taxonomy" id="6198"/>
    <lineage>
        <taxon>Eukaryota</taxon>
        <taxon>Metazoa</taxon>
        <taxon>Spiralia</taxon>
        <taxon>Lophotrochozoa</taxon>
        <taxon>Platyhelminthes</taxon>
        <taxon>Trematoda</taxon>
        <taxon>Digenea</taxon>
        <taxon>Opisthorchiida</taxon>
        <taxon>Opisthorchiata</taxon>
        <taxon>Opisthorchiidae</taxon>
        <taxon>Opisthorchis</taxon>
    </lineage>
</organism>